<keyword evidence="3" id="KW-1185">Reference proteome</keyword>
<dbReference type="OrthoDB" id="5382102at2759"/>
<feature type="region of interest" description="Disordered" evidence="1">
    <location>
        <begin position="1453"/>
        <end position="1566"/>
    </location>
</feature>
<evidence type="ECO:0000313" key="3">
    <source>
        <dbReference type="Proteomes" id="UP000007796"/>
    </source>
</evidence>
<dbReference type="RefSeq" id="XP_014173447.1">
    <property type="nucleotide sequence ID" value="XM_014317972.1"/>
</dbReference>
<feature type="compositionally biased region" description="Basic and acidic residues" evidence="1">
    <location>
        <begin position="568"/>
        <end position="578"/>
    </location>
</feature>
<proteinExistence type="predicted"/>
<sequence length="1937" mass="209600">MGGDPKKKKAAIPLPAPTETTESTVTTATDVTATDLSRATDDKSSYSLPEDGTPVTIKTRGHSSNRSQTSLLIEYYEGSKVSSTDGIGNRKPSVRVRVKQSGSAKNEHIMISKPKSSSNRKVSQSRRSTSGQKTTSSSATRDIDIGGSAISSVDIDDDKSMDSYASATEESNVSRNPIVVEIDRGGSSGNYQRQRSRRPTSPLIPAAASSRGSASYIHGTQSEISGISAIPADSFLDGSKSPKRTDSPSRAFAAAAAATAAAAAGAAAVERNRAASTSRSDVRERVTLPKSSSRDRGREGGSGKKHRSSRHTSSVNLVENEDSPSHRRSSRHRHHNESAVSGADSSVLSSNLSPNHNPYDQYSVRSGGSKTSINNPKLLETVEDAIRRLILPELTALKREHSRKDRRGSTTSTGTSASKEEFDRRRSGASDRAGAASHTPREIDAVIRKENRDREGRHAMDDSPSPSAGYDYDSREETAHGTRSVSETPKKSSDKLKTATAASAAGAALAAAVLADHGDSPSTAREQRRRRRAEARNRGAENDVTPSTPQQGNFDSYLNGPQSASSRSFDDGMQHDGENAQTPASQFGPSEAQLRNTEPKEYLRPPMPLMSEINSDVTRASILSAESDRPRSASDELQTAPVREVSRGIPAMGSVGSPEQTPTKVPALQNLGTQHSNISHGDLKALPRNGLPTAEYAGGDENYENYGDEHETGQNQQSELHHEQEHYQGQYAQHGDGEDYEEYDEMAHYGGQTYDEFGNQIVPAPLNYVPYQPEHRGLSPIPSVSGYTEGGTSEAHRDSIHAGTAVSSPGKSPMPERKPLASPNSARGNTMGRDFDQDGSALDGSALSSNAGYSELAPTQLTDEGSNVYRAVQGIGANPRFVRPPIGVESAVASLVDGSMLEGSALTGGSSVNGGYGLLPGARGSMDTLEEETSYDRANSQSRSVKGYGHELNNEEEPHRAHEQEDSREVMAASPTTTRTNPSEFAGEYELDQYGRKVRRLSPTVSEAAAITAGAIGLVIRAAKDRGQQPHESTRLEEHEGYHTHPDDWAPDGVQRNRSFKERAQSGRYPGNKQAYVSEHTEEHDQPRMSANGLPDLHDPMPEIGFGYEEDDLETNPSLLYGPTSHHDEASWRVGDRTPTQEHHDTSTRSLGLAETPAARVSSQHSRQTSQEHDEWQRSSDDRKRDTLLTNPYEGTSPIVNEDLIKSTLPAVATGAGAAAGYNASVDYATGSPLGARYDEGYETQGPGKSPDLTGTNKGKEVAFPDHMPASFGGQDDPFYSLNQTRHFSGLSQGMGSPLYDPATGAGIDRIENKDIISLMQHLMVRDAQRSARDTEILVTLVRAAAEMRTSFESVKSLLALHEKGISNDFSKKLADSEDAIITEVLDLGPKKQSAPTWAGPVRCLAANIFRRALKSLNAKGNNDLTRIEDMLNQLLLQVDLLKAQTTVESGVMGTTVSGGRAPSPYDDVESHMPYEHEQDRGYEPEGHAGTSTASHASQSGHLSVHSRGGPSVTSRNGGYDRKFSDNRISTVPEANEDDLEYGHQKSIASPRASTPTHARYGSPASLPQMSSALLATPQRQEESVQPLQPQSLPQLQTHNQDLQQTPQSGDNTPRTEKGKKHKSTGSSSWLPKISRWSETTTSSVGRVFRASRDSKKGNEELGYQSGPSRSRSDLASYDGYHMPTDPEGEDKLHGGFSEQDLHHDEYYQPQTLQSETQDYGLNANSTDVVPPDPKSYMTPEDPKYHVHRNSLNLQHPQPRSGQPLKATLESRAENFDSPMSPRSADWAGSATSLHRFPGQNTNRYSDSTATNAAATPANVAANVSQQTYWESQRSGSRQSQGAPPRPPKEPLDESQQATYVTAAQVTSSYTGSPRLENRNLNSALGVPTRRPSGPRAMTPKSERSMRSYNDEEAANDSRRRKRDTFGTVASQDTETF</sequence>
<feature type="compositionally biased region" description="Basic and acidic residues" evidence="1">
    <location>
        <begin position="280"/>
        <end position="302"/>
    </location>
</feature>
<feature type="region of interest" description="Disordered" evidence="1">
    <location>
        <begin position="625"/>
        <end position="737"/>
    </location>
</feature>
<dbReference type="EMBL" id="GL629765">
    <property type="protein sequence ID" value="EFX03965.1"/>
    <property type="molecule type" value="Genomic_DNA"/>
</dbReference>
<feature type="region of interest" description="Disordered" evidence="1">
    <location>
        <begin position="514"/>
        <end position="592"/>
    </location>
</feature>
<feature type="region of interest" description="Disordered" evidence="1">
    <location>
        <begin position="1024"/>
        <end position="1054"/>
    </location>
</feature>
<feature type="compositionally biased region" description="Polar residues" evidence="1">
    <location>
        <begin position="1490"/>
        <end position="1502"/>
    </location>
</feature>
<name>F0XFP4_GROCL</name>
<feature type="compositionally biased region" description="Basic and acidic residues" evidence="1">
    <location>
        <begin position="1901"/>
        <end position="1910"/>
    </location>
</feature>
<feature type="region of interest" description="Disordered" evidence="1">
    <location>
        <begin position="1"/>
        <end position="66"/>
    </location>
</feature>
<feature type="compositionally biased region" description="Low complexity" evidence="1">
    <location>
        <begin position="11"/>
        <end position="35"/>
    </location>
</feature>
<organism evidence="3">
    <name type="scientific">Grosmannia clavigera (strain kw1407 / UAMH 11150)</name>
    <name type="common">Blue stain fungus</name>
    <name type="synonym">Graphiocladiella clavigera</name>
    <dbReference type="NCBI Taxonomy" id="655863"/>
    <lineage>
        <taxon>Eukaryota</taxon>
        <taxon>Fungi</taxon>
        <taxon>Dikarya</taxon>
        <taxon>Ascomycota</taxon>
        <taxon>Pezizomycotina</taxon>
        <taxon>Sordariomycetes</taxon>
        <taxon>Sordariomycetidae</taxon>
        <taxon>Ophiostomatales</taxon>
        <taxon>Ophiostomataceae</taxon>
        <taxon>Leptographium</taxon>
    </lineage>
</organism>
<feature type="compositionally biased region" description="Polar residues" evidence="1">
    <location>
        <begin position="974"/>
        <end position="983"/>
    </location>
</feature>
<feature type="compositionally biased region" description="Low complexity" evidence="1">
    <location>
        <begin position="1809"/>
        <end position="1824"/>
    </location>
</feature>
<feature type="compositionally biased region" description="Polar residues" evidence="1">
    <location>
        <begin position="1799"/>
        <end position="1808"/>
    </location>
</feature>
<feature type="compositionally biased region" description="Basic and acidic residues" evidence="1">
    <location>
        <begin position="439"/>
        <end position="461"/>
    </location>
</feature>
<feature type="region of interest" description="Disordered" evidence="1">
    <location>
        <begin position="80"/>
        <end position="215"/>
    </location>
</feature>
<feature type="compositionally biased region" description="Low complexity" evidence="1">
    <location>
        <begin position="1832"/>
        <end position="1842"/>
    </location>
</feature>
<dbReference type="STRING" id="655863.F0XFP4"/>
<feature type="compositionally biased region" description="Basic and acidic residues" evidence="1">
    <location>
        <begin position="948"/>
        <end position="969"/>
    </location>
</feature>
<feature type="region of interest" description="Disordered" evidence="1">
    <location>
        <begin position="271"/>
        <end position="374"/>
    </location>
</feature>
<feature type="compositionally biased region" description="Basic and acidic residues" evidence="1">
    <location>
        <begin position="1690"/>
        <end position="1707"/>
    </location>
</feature>
<feature type="compositionally biased region" description="Polar residues" evidence="1">
    <location>
        <begin position="670"/>
        <end position="679"/>
    </location>
</feature>
<feature type="compositionally biased region" description="Basic and acidic residues" evidence="1">
    <location>
        <begin position="1170"/>
        <end position="1187"/>
    </location>
</feature>
<feature type="compositionally biased region" description="Basic and acidic residues" evidence="1">
    <location>
        <begin position="418"/>
        <end position="429"/>
    </location>
</feature>
<evidence type="ECO:0000313" key="2">
    <source>
        <dbReference type="EMBL" id="EFX03965.1"/>
    </source>
</evidence>
<dbReference type="InParanoid" id="F0XFP4"/>
<feature type="compositionally biased region" description="Basic residues" evidence="1">
    <location>
        <begin position="1"/>
        <end position="10"/>
    </location>
</feature>
<protein>
    <submittedName>
        <fullName evidence="2">Uncharacterized protein</fullName>
    </submittedName>
</protein>
<feature type="compositionally biased region" description="Basic and acidic residues" evidence="1">
    <location>
        <begin position="488"/>
        <end position="497"/>
    </location>
</feature>
<feature type="compositionally biased region" description="Polar residues" evidence="1">
    <location>
        <begin position="1600"/>
        <end position="1613"/>
    </location>
</feature>
<feature type="region of interest" description="Disordered" evidence="1">
    <location>
        <begin position="780"/>
        <end position="847"/>
    </location>
</feature>
<feature type="compositionally biased region" description="Polar residues" evidence="1">
    <location>
        <begin position="1709"/>
        <end position="1728"/>
    </location>
</feature>
<dbReference type="HOGENOM" id="CLU_003025_0_0_1"/>
<feature type="compositionally biased region" description="Polar residues" evidence="1">
    <location>
        <begin position="114"/>
        <end position="140"/>
    </location>
</feature>
<feature type="compositionally biased region" description="Basic and acidic residues" evidence="1">
    <location>
        <begin position="1651"/>
        <end position="1660"/>
    </location>
</feature>
<dbReference type="GeneID" id="25982022"/>
<feature type="compositionally biased region" description="Polar residues" evidence="1">
    <location>
        <begin position="343"/>
        <end position="374"/>
    </location>
</feature>
<dbReference type="Proteomes" id="UP000007796">
    <property type="component" value="Unassembled WGS sequence"/>
</dbReference>
<feature type="compositionally biased region" description="Polar residues" evidence="1">
    <location>
        <begin position="1928"/>
        <end position="1937"/>
    </location>
</feature>
<feature type="region of interest" description="Disordered" evidence="1">
    <location>
        <begin position="1078"/>
        <end position="1198"/>
    </location>
</feature>
<gene>
    <name evidence="2" type="ORF">CMQ_893</name>
</gene>
<feature type="compositionally biased region" description="Polar residues" evidence="1">
    <location>
        <begin position="163"/>
        <end position="175"/>
    </location>
</feature>
<feature type="compositionally biased region" description="Basic and acidic residues" evidence="1">
    <location>
        <begin position="1469"/>
        <end position="1487"/>
    </location>
</feature>
<feature type="compositionally biased region" description="Basic and acidic residues" evidence="1">
    <location>
        <begin position="1125"/>
        <end position="1147"/>
    </location>
</feature>
<accession>F0XFP4</accession>
<feature type="compositionally biased region" description="Polar residues" evidence="1">
    <location>
        <begin position="579"/>
        <end position="592"/>
    </location>
</feature>
<feature type="region of interest" description="Disordered" evidence="1">
    <location>
        <begin position="923"/>
        <end position="983"/>
    </location>
</feature>
<dbReference type="PANTHER" id="PTHR42105:SF1">
    <property type="entry name" value="TRANSALDOLASE"/>
    <property type="match status" value="1"/>
</dbReference>
<dbReference type="PANTHER" id="PTHR42105">
    <property type="entry name" value="DIM2-ASSOCIATED PROTEIN 1"/>
    <property type="match status" value="1"/>
</dbReference>
<feature type="compositionally biased region" description="Polar residues" evidence="1">
    <location>
        <begin position="1750"/>
        <end position="1761"/>
    </location>
</feature>
<feature type="compositionally biased region" description="Polar residues" evidence="1">
    <location>
        <begin position="544"/>
        <end position="567"/>
    </location>
</feature>
<evidence type="ECO:0000256" key="1">
    <source>
        <dbReference type="SAM" id="MobiDB-lite"/>
    </source>
</evidence>
<feature type="region of interest" description="Disordered" evidence="1">
    <location>
        <begin position="1600"/>
        <end position="1937"/>
    </location>
</feature>
<dbReference type="eggNOG" id="ENOG502RA0T">
    <property type="taxonomic scope" value="Eukaryota"/>
</dbReference>
<feature type="compositionally biased region" description="Polar residues" evidence="1">
    <location>
        <begin position="1854"/>
        <end position="1872"/>
    </location>
</feature>
<feature type="compositionally biased region" description="Basic residues" evidence="1">
    <location>
        <begin position="326"/>
        <end position="335"/>
    </location>
</feature>
<feature type="compositionally biased region" description="Basic and acidic residues" evidence="1">
    <location>
        <begin position="1024"/>
        <end position="1048"/>
    </location>
</feature>
<reference evidence="2 3" key="1">
    <citation type="journal article" date="2011" name="Proc. Natl. Acad. Sci. U.S.A.">
        <title>Genome and transcriptome analyses of the mountain pine beetle-fungal symbiont Grosmannia clavigera, a lodgepole pine pathogen.</title>
        <authorList>
            <person name="DiGuistini S."/>
            <person name="Wang Y."/>
            <person name="Liao N.Y."/>
            <person name="Taylor G."/>
            <person name="Tanguay P."/>
            <person name="Feau N."/>
            <person name="Henrissat B."/>
            <person name="Chan S.K."/>
            <person name="Hesse-Orce U."/>
            <person name="Alamouti S.M."/>
            <person name="Tsui C.K.M."/>
            <person name="Docking R.T."/>
            <person name="Levasseur A."/>
            <person name="Haridas S."/>
            <person name="Robertson G."/>
            <person name="Birol I."/>
            <person name="Holt R.A."/>
            <person name="Marra M.A."/>
            <person name="Hamelin R.C."/>
            <person name="Hirst M."/>
            <person name="Jones S.J.M."/>
            <person name="Bohlmann J."/>
            <person name="Breuil C."/>
        </authorList>
    </citation>
    <scope>NUCLEOTIDE SEQUENCE [LARGE SCALE GENOMIC DNA]</scope>
    <source>
        <strain evidence="3">kw1407 / UAMH 11150</strain>
    </source>
</reference>
<feature type="region of interest" description="Disordered" evidence="1">
    <location>
        <begin position="400"/>
        <end position="499"/>
    </location>
</feature>